<protein>
    <submittedName>
        <fullName evidence="7">3-hydroxyisobutyrate dehydrogenase-like beta-hydroxyacid dehydrogenase</fullName>
    </submittedName>
</protein>
<name>A0A7W7VPE3_9ACTN</name>
<evidence type="ECO:0000259" key="6">
    <source>
        <dbReference type="Pfam" id="PF14833"/>
    </source>
</evidence>
<dbReference type="InterPro" id="IPR015815">
    <property type="entry name" value="HIBADH-related"/>
</dbReference>
<feature type="domain" description="6-phosphogluconate dehydrogenase NADP-binding" evidence="5">
    <location>
        <begin position="3"/>
        <end position="147"/>
    </location>
</feature>
<dbReference type="AlphaFoldDB" id="A0A7W7VPE3"/>
<dbReference type="Pfam" id="PF03446">
    <property type="entry name" value="NAD_binding_2"/>
    <property type="match status" value="1"/>
</dbReference>
<evidence type="ECO:0000256" key="3">
    <source>
        <dbReference type="ARBA" id="ARBA00023027"/>
    </source>
</evidence>
<dbReference type="PANTHER" id="PTHR43580:SF2">
    <property type="entry name" value="CYTOKINE-LIKE NUCLEAR FACTOR N-PAC"/>
    <property type="match status" value="1"/>
</dbReference>
<evidence type="ECO:0000313" key="7">
    <source>
        <dbReference type="EMBL" id="MBB4917175.1"/>
    </source>
</evidence>
<sequence length="289" mass="31077">MRVAVLGMGRMGRAMAQRLLARGHTVRVWNRTPGRAAEVVDAGAAEVPSPLDAARDAEVVLMSLADDRASRDVMGRLAALGPDEVTVIADMSTVSPSTSRELRDLAPGRRFVAAPVVGGPQAVVEGQATVLLGGEEEYARDLDPVWRDLFAVQHYCGEDPGGALTFKLLNNYLLMAGLAVLAEVVAAGQAAGVDPARLRDFLRRWPTVAPALHNRLDDVLDGDHKGWFTTPLGAKDVRLAVELGESLGLDLPVARLVEERYAEAAENGWADRDIAAVVELVRRRPEPSR</sequence>
<comment type="caution">
    <text evidence="7">The sequence shown here is derived from an EMBL/GenBank/DDBJ whole genome shotgun (WGS) entry which is preliminary data.</text>
</comment>
<dbReference type="Gene3D" id="1.10.1040.10">
    <property type="entry name" value="N-(1-d-carboxylethyl)-l-norvaline Dehydrogenase, domain 2"/>
    <property type="match status" value="1"/>
</dbReference>
<dbReference type="InterPro" id="IPR008927">
    <property type="entry name" value="6-PGluconate_DH-like_C_sf"/>
</dbReference>
<dbReference type="Gene3D" id="3.40.50.720">
    <property type="entry name" value="NAD(P)-binding Rossmann-like Domain"/>
    <property type="match status" value="1"/>
</dbReference>
<evidence type="ECO:0000256" key="1">
    <source>
        <dbReference type="ARBA" id="ARBA00009080"/>
    </source>
</evidence>
<evidence type="ECO:0000256" key="4">
    <source>
        <dbReference type="PIRSR" id="PIRSR000103-1"/>
    </source>
</evidence>
<dbReference type="SUPFAM" id="SSF51735">
    <property type="entry name" value="NAD(P)-binding Rossmann-fold domains"/>
    <property type="match status" value="1"/>
</dbReference>
<dbReference type="InterPro" id="IPR029154">
    <property type="entry name" value="HIBADH-like_NADP-bd"/>
</dbReference>
<dbReference type="SUPFAM" id="SSF48179">
    <property type="entry name" value="6-phosphogluconate dehydrogenase C-terminal domain-like"/>
    <property type="match status" value="1"/>
</dbReference>
<dbReference type="GO" id="GO:0051287">
    <property type="term" value="F:NAD binding"/>
    <property type="evidence" value="ECO:0007669"/>
    <property type="project" value="InterPro"/>
</dbReference>
<dbReference type="EMBL" id="JACHJP010000004">
    <property type="protein sequence ID" value="MBB4917175.1"/>
    <property type="molecule type" value="Genomic_DNA"/>
</dbReference>
<dbReference type="InterPro" id="IPR036291">
    <property type="entry name" value="NAD(P)-bd_dom_sf"/>
</dbReference>
<gene>
    <name evidence="7" type="ORF">FHS44_004283</name>
</gene>
<dbReference type="InterPro" id="IPR051265">
    <property type="entry name" value="HIBADH-related_NP60_sf"/>
</dbReference>
<keyword evidence="8" id="KW-1185">Reference proteome</keyword>
<feature type="active site" evidence="4">
    <location>
        <position position="167"/>
    </location>
</feature>
<feature type="domain" description="3-hydroxyisobutyrate dehydrogenase-like NAD-binding" evidence="6">
    <location>
        <begin position="163"/>
        <end position="280"/>
    </location>
</feature>
<evidence type="ECO:0000313" key="8">
    <source>
        <dbReference type="Proteomes" id="UP000552644"/>
    </source>
</evidence>
<proteinExistence type="inferred from homology"/>
<accession>A0A7W7VPE3</accession>
<keyword evidence="3" id="KW-0520">NAD</keyword>
<dbReference type="PANTHER" id="PTHR43580">
    <property type="entry name" value="OXIDOREDUCTASE GLYR1-RELATED"/>
    <property type="match status" value="1"/>
</dbReference>
<dbReference type="Proteomes" id="UP000552644">
    <property type="component" value="Unassembled WGS sequence"/>
</dbReference>
<dbReference type="GO" id="GO:0050661">
    <property type="term" value="F:NADP binding"/>
    <property type="evidence" value="ECO:0007669"/>
    <property type="project" value="InterPro"/>
</dbReference>
<dbReference type="Pfam" id="PF14833">
    <property type="entry name" value="NAD_binding_11"/>
    <property type="match status" value="1"/>
</dbReference>
<reference evidence="7 8" key="1">
    <citation type="submission" date="2020-08" db="EMBL/GenBank/DDBJ databases">
        <title>Genomic Encyclopedia of Type Strains, Phase III (KMG-III): the genomes of soil and plant-associated and newly described type strains.</title>
        <authorList>
            <person name="Whitman W."/>
        </authorList>
    </citation>
    <scope>NUCLEOTIDE SEQUENCE [LARGE SCALE GENOMIC DNA]</scope>
    <source>
        <strain evidence="7 8">CECT 8840</strain>
    </source>
</reference>
<dbReference type="InterPro" id="IPR013328">
    <property type="entry name" value="6PGD_dom2"/>
</dbReference>
<evidence type="ECO:0000256" key="2">
    <source>
        <dbReference type="ARBA" id="ARBA00023002"/>
    </source>
</evidence>
<dbReference type="InterPro" id="IPR006115">
    <property type="entry name" value="6PGDH_NADP-bd"/>
</dbReference>
<dbReference type="RefSeq" id="WP_184717216.1">
    <property type="nucleotide sequence ID" value="NZ_JACHJP010000004.1"/>
</dbReference>
<evidence type="ECO:0000259" key="5">
    <source>
        <dbReference type="Pfam" id="PF03446"/>
    </source>
</evidence>
<organism evidence="7 8">
    <name type="scientific">Streptosporangium saharense</name>
    <dbReference type="NCBI Taxonomy" id="1706840"/>
    <lineage>
        <taxon>Bacteria</taxon>
        <taxon>Bacillati</taxon>
        <taxon>Actinomycetota</taxon>
        <taxon>Actinomycetes</taxon>
        <taxon>Streptosporangiales</taxon>
        <taxon>Streptosporangiaceae</taxon>
        <taxon>Streptosporangium</taxon>
    </lineage>
</organism>
<comment type="similarity">
    <text evidence="1">Belongs to the HIBADH-related family.</text>
</comment>
<dbReference type="GO" id="GO:0016491">
    <property type="term" value="F:oxidoreductase activity"/>
    <property type="evidence" value="ECO:0007669"/>
    <property type="project" value="UniProtKB-KW"/>
</dbReference>
<keyword evidence="2" id="KW-0560">Oxidoreductase</keyword>
<dbReference type="PIRSF" id="PIRSF000103">
    <property type="entry name" value="HIBADH"/>
    <property type="match status" value="1"/>
</dbReference>